<dbReference type="EMBL" id="RQNR01000003">
    <property type="protein sequence ID" value="RQN24632.1"/>
    <property type="molecule type" value="Genomic_DNA"/>
</dbReference>
<feature type="transmembrane region" description="Helical" evidence="17">
    <location>
        <begin position="516"/>
        <end position="537"/>
    </location>
</feature>
<feature type="transmembrane region" description="Helical" evidence="17">
    <location>
        <begin position="388"/>
        <end position="410"/>
    </location>
</feature>
<feature type="transmembrane region" description="Helical" evidence="17">
    <location>
        <begin position="284"/>
        <end position="309"/>
    </location>
</feature>
<dbReference type="PRINTS" id="PR00326">
    <property type="entry name" value="GTP1OBG"/>
</dbReference>
<dbReference type="InterPro" id="IPR005225">
    <property type="entry name" value="Small_GTP-bd"/>
</dbReference>
<dbReference type="RefSeq" id="WP_124229217.1">
    <property type="nucleotide sequence ID" value="NZ_CABHIS010000001.1"/>
</dbReference>
<keyword evidence="16" id="KW-0479">Metal-binding</keyword>
<feature type="binding site" evidence="15">
    <location>
        <begin position="54"/>
        <end position="57"/>
    </location>
    <ligand>
        <name>GTP</name>
        <dbReference type="ChEBI" id="CHEBI:37565"/>
        <label>1</label>
    </ligand>
</feature>
<evidence type="ECO:0000256" key="2">
    <source>
        <dbReference type="ARBA" id="ARBA00004429"/>
    </source>
</evidence>
<evidence type="ECO:0000259" key="18">
    <source>
        <dbReference type="PROSITE" id="PS51711"/>
    </source>
</evidence>
<dbReference type="GO" id="GO:0015093">
    <property type="term" value="F:ferrous iron transmembrane transporter activity"/>
    <property type="evidence" value="ECO:0007669"/>
    <property type="project" value="UniProtKB-UniRule"/>
</dbReference>
<feature type="transmembrane region" description="Helical" evidence="17">
    <location>
        <begin position="543"/>
        <end position="562"/>
    </location>
</feature>
<dbReference type="InterPro" id="IPR030389">
    <property type="entry name" value="G_FEOB_dom"/>
</dbReference>
<keyword evidence="9 17" id="KW-1133">Transmembrane helix</keyword>
<feature type="binding site" evidence="15">
    <location>
        <begin position="8"/>
        <end position="15"/>
    </location>
    <ligand>
        <name>GTP</name>
        <dbReference type="ChEBI" id="CHEBI:37565"/>
        <label>1</label>
    </ligand>
</feature>
<feature type="transmembrane region" description="Helical" evidence="17">
    <location>
        <begin position="643"/>
        <end position="668"/>
    </location>
</feature>
<protein>
    <recommendedName>
        <fullName evidence="14 17">Ferrous iron transport protein B</fullName>
    </recommendedName>
</protein>
<name>A0AAE8FU53_CLOPF</name>
<feature type="binding site" evidence="16">
    <location>
        <position position="19"/>
    </location>
    <ligand>
        <name>Mg(2+)</name>
        <dbReference type="ChEBI" id="CHEBI:18420"/>
        <label>2</label>
    </ligand>
</feature>
<dbReference type="NCBIfam" id="TIGR00437">
    <property type="entry name" value="feoB"/>
    <property type="match status" value="1"/>
</dbReference>
<dbReference type="FunFam" id="3.40.50.300:FF:000426">
    <property type="entry name" value="Ferrous iron transport protein B"/>
    <property type="match status" value="1"/>
</dbReference>
<dbReference type="GO" id="GO:0046872">
    <property type="term" value="F:metal ion binding"/>
    <property type="evidence" value="ECO:0007669"/>
    <property type="project" value="UniProtKB-KW"/>
</dbReference>
<feature type="transmembrane region" description="Helical" evidence="17">
    <location>
        <begin position="422"/>
        <end position="443"/>
    </location>
</feature>
<dbReference type="Pfam" id="PF02421">
    <property type="entry name" value="FeoB_N"/>
    <property type="match status" value="1"/>
</dbReference>
<evidence type="ECO:0000256" key="3">
    <source>
        <dbReference type="ARBA" id="ARBA00022448"/>
    </source>
</evidence>
<evidence type="ECO:0000313" key="19">
    <source>
        <dbReference type="EMBL" id="RQN24632.1"/>
    </source>
</evidence>
<feature type="transmembrane region" description="Helical" evidence="17">
    <location>
        <begin position="569"/>
        <end position="592"/>
    </location>
</feature>
<dbReference type="AlphaFoldDB" id="A0AAE8FU53"/>
<keyword evidence="10 17" id="KW-0408">Iron</keyword>
<evidence type="ECO:0000256" key="9">
    <source>
        <dbReference type="ARBA" id="ARBA00022989"/>
    </source>
</evidence>
<comment type="similarity">
    <text evidence="17">Belongs to the TRAFAC class TrmE-Era-EngA-EngB-Septin-like GTPase superfamily. FeoB GTPase (TC 9.A.8) family.</text>
</comment>
<evidence type="ECO:0000256" key="11">
    <source>
        <dbReference type="ARBA" id="ARBA00023065"/>
    </source>
</evidence>
<dbReference type="Gene3D" id="3.40.50.300">
    <property type="entry name" value="P-loop containing nucleotide triphosphate hydrolases"/>
    <property type="match status" value="1"/>
</dbReference>
<dbReference type="NCBIfam" id="TIGR00231">
    <property type="entry name" value="small_GTP"/>
    <property type="match status" value="1"/>
</dbReference>
<dbReference type="Gene3D" id="1.10.287.1770">
    <property type="match status" value="1"/>
</dbReference>
<evidence type="ECO:0000256" key="13">
    <source>
        <dbReference type="ARBA" id="ARBA00023136"/>
    </source>
</evidence>
<reference evidence="19 20" key="1">
    <citation type="submission" date="2018-11" db="EMBL/GenBank/DDBJ databases">
        <title>Draft genome sequences of potential pathogenic Clostridium perfringens from environmental surface water in the North West Province, South Africa.</title>
        <authorList>
            <person name="Fourie J.C.J."/>
            <person name="Sanko T.J."/>
            <person name="Bezuidenhout C."/>
            <person name="Mienie C."/>
            <person name="Adeleke R."/>
        </authorList>
    </citation>
    <scope>NUCLEOTIDE SEQUENCE [LARGE SCALE GENOMIC DNA]</scope>
    <source>
        <strain evidence="19 20">SC4-C13</strain>
    </source>
</reference>
<dbReference type="InterPro" id="IPR003373">
    <property type="entry name" value="Fe2_transport_prot-B"/>
</dbReference>
<evidence type="ECO:0000256" key="8">
    <source>
        <dbReference type="ARBA" id="ARBA00022741"/>
    </source>
</evidence>
<evidence type="ECO:0000256" key="16">
    <source>
        <dbReference type="PIRSR" id="PIRSR603373-2"/>
    </source>
</evidence>
<evidence type="ECO:0000256" key="4">
    <source>
        <dbReference type="ARBA" id="ARBA00022475"/>
    </source>
</evidence>
<accession>A0AAE8FU53</accession>
<dbReference type="Proteomes" id="UP000273641">
    <property type="component" value="Unassembled WGS sequence"/>
</dbReference>
<evidence type="ECO:0000256" key="5">
    <source>
        <dbReference type="ARBA" id="ARBA00022496"/>
    </source>
</evidence>
<feature type="transmembrane region" description="Helical" evidence="17">
    <location>
        <begin position="612"/>
        <end position="631"/>
    </location>
</feature>
<feature type="transmembrane region" description="Helical" evidence="17">
    <location>
        <begin position="315"/>
        <end position="332"/>
    </location>
</feature>
<evidence type="ECO:0000313" key="20">
    <source>
        <dbReference type="Proteomes" id="UP000273641"/>
    </source>
</evidence>
<organism evidence="19 20">
    <name type="scientific">Clostridium perfringens</name>
    <dbReference type="NCBI Taxonomy" id="1502"/>
    <lineage>
        <taxon>Bacteria</taxon>
        <taxon>Bacillati</taxon>
        <taxon>Bacillota</taxon>
        <taxon>Clostridia</taxon>
        <taxon>Eubacteriales</taxon>
        <taxon>Clostridiaceae</taxon>
        <taxon>Clostridium</taxon>
    </lineage>
</organism>
<dbReference type="PANTHER" id="PTHR43185:SF1">
    <property type="entry name" value="FE(2+) TRANSPORTER FEOB"/>
    <property type="match status" value="1"/>
</dbReference>
<keyword evidence="5 17" id="KW-0410">Iron transport</keyword>
<dbReference type="InterPro" id="IPR041069">
    <property type="entry name" value="FeoB_Cyto"/>
</dbReference>
<feature type="binding site" evidence="15">
    <location>
        <begin position="33"/>
        <end position="37"/>
    </location>
    <ligand>
        <name>GTP</name>
        <dbReference type="ChEBI" id="CHEBI:37565"/>
        <label>1</label>
    </ligand>
</feature>
<dbReference type="Pfam" id="PF17910">
    <property type="entry name" value="FeoB_Cyto"/>
    <property type="match status" value="1"/>
</dbReference>
<dbReference type="InterPro" id="IPR011642">
    <property type="entry name" value="Gate_dom"/>
</dbReference>
<feature type="transmembrane region" description="Helical" evidence="17">
    <location>
        <begin position="344"/>
        <end position="368"/>
    </location>
</feature>
<evidence type="ECO:0000256" key="14">
    <source>
        <dbReference type="NCBIfam" id="TIGR00437"/>
    </source>
</evidence>
<comment type="function">
    <text evidence="1 17">Probable transporter of a GTP-driven Fe(2+) uptake system.</text>
</comment>
<keyword evidence="6" id="KW-0997">Cell inner membrane</keyword>
<sequence length="669" mass="74029">MLTIALAGNPNCGKTSLFNLLTKSRQHIGNWPGVTVEKKEGTLKFKGESYKVIDLPGTYSLGAYSEDEIVARNYILKDKPDVVINVVDATNLERNLYLTTQLIEMGANVVIALNMIDQAESLNIEIDTNKLSKRLGVPIIKTSALKNRGIEELIETSIHSKKNEKLININYGEDIENEIKNLSYLLEAYKNKLEFPVNWTALKLLENDEYIKDKVKQLNSPSIFTKLEESNKTIEKNIGFEADMSIVDKRYSFISSITEDVIKKPSKKQVTTTEKIDKIVTNKYLGIPIFALIMYCLYELTFIIGAGIQEWFGDLIAKAGVIVSDFIANMGAPELLVGFINDGLFGGVGAVLSFLPLIMVMYFLLGLLEDSGYMARAAYVMDRLMRGLGLHGKTFVSMIVSVGCNVPGIMSTRTLENKKDRMIAILINPFISCGARMPIYAVFVEAFFPTHQGLVLFSLYVLGIIVALISGKIFSKTLFKSESSYFVMELPAYRMPSIKNVFLLMWEKAGAFFKKAGMIIFPMMIVLWALSVLPLGVEPNSEHSILGMIGSFVAPLFVLAGYGTWQAGVSLITGILAKESVVATMGMVYAGVEEGEALINVIQQVFTPLSAISFLVMTLLYTPCLAALGAIKRETNSMKWTIFSAVYTFVIALVLSTLVYQVGLLLGFQ</sequence>
<comment type="caution">
    <text evidence="19">The sequence shown here is derived from an EMBL/GenBank/DDBJ whole genome shotgun (WGS) entry which is preliminary data.</text>
</comment>
<keyword evidence="7 17" id="KW-0812">Transmembrane</keyword>
<keyword evidence="11" id="KW-0406">Ion transport</keyword>
<dbReference type="Pfam" id="PF07664">
    <property type="entry name" value="FeoB_C"/>
    <property type="match status" value="1"/>
</dbReference>
<comment type="subcellular location">
    <subcellularLocation>
        <location evidence="2">Cell inner membrane</location>
        <topology evidence="2">Multi-pass membrane protein</topology>
    </subcellularLocation>
    <subcellularLocation>
        <location evidence="17">Cell membrane</location>
        <topology evidence="17">Multi-pass membrane protein</topology>
    </subcellularLocation>
</comment>
<evidence type="ECO:0000256" key="15">
    <source>
        <dbReference type="PIRSR" id="PIRSR603373-1"/>
    </source>
</evidence>
<keyword evidence="12 15" id="KW-0342">GTP-binding</keyword>
<feature type="transmembrane region" description="Helical" evidence="17">
    <location>
        <begin position="455"/>
        <end position="474"/>
    </location>
</feature>
<keyword evidence="13 17" id="KW-0472">Membrane</keyword>
<feature type="binding site" evidence="16">
    <location>
        <position position="22"/>
    </location>
    <ligand>
        <name>Mg(2+)</name>
        <dbReference type="ChEBI" id="CHEBI:18420"/>
        <label>1</label>
    </ligand>
</feature>
<dbReference type="GO" id="GO:0005525">
    <property type="term" value="F:GTP binding"/>
    <property type="evidence" value="ECO:0007669"/>
    <property type="project" value="UniProtKB-KW"/>
</dbReference>
<dbReference type="InterPro" id="IPR011640">
    <property type="entry name" value="Fe2_transport_prot_B_C"/>
</dbReference>
<evidence type="ECO:0000256" key="12">
    <source>
        <dbReference type="ARBA" id="ARBA00023134"/>
    </source>
</evidence>
<dbReference type="GO" id="GO:0005886">
    <property type="term" value="C:plasma membrane"/>
    <property type="evidence" value="ECO:0007669"/>
    <property type="project" value="UniProtKB-SubCell"/>
</dbReference>
<evidence type="ECO:0000256" key="7">
    <source>
        <dbReference type="ARBA" id="ARBA00022692"/>
    </source>
</evidence>
<gene>
    <name evidence="19" type="primary">feoB</name>
    <name evidence="19" type="ORF">EHZ11_08755</name>
</gene>
<feature type="binding site" evidence="15">
    <location>
        <begin position="114"/>
        <end position="117"/>
    </location>
    <ligand>
        <name>GTP</name>
        <dbReference type="ChEBI" id="CHEBI:37565"/>
        <label>1</label>
    </ligand>
</feature>
<dbReference type="InterPro" id="IPR050860">
    <property type="entry name" value="FeoB_GTPase"/>
</dbReference>
<dbReference type="SUPFAM" id="SSF52540">
    <property type="entry name" value="P-loop containing nucleoside triphosphate hydrolases"/>
    <property type="match status" value="1"/>
</dbReference>
<keyword evidence="4" id="KW-1003">Cell membrane</keyword>
<keyword evidence="3 17" id="KW-0813">Transport</keyword>
<evidence type="ECO:0000256" key="10">
    <source>
        <dbReference type="ARBA" id="ARBA00023004"/>
    </source>
</evidence>
<evidence type="ECO:0000256" key="17">
    <source>
        <dbReference type="RuleBase" id="RU362098"/>
    </source>
</evidence>
<dbReference type="CDD" id="cd01879">
    <property type="entry name" value="FeoB"/>
    <property type="match status" value="1"/>
</dbReference>
<dbReference type="PANTHER" id="PTHR43185">
    <property type="entry name" value="FERROUS IRON TRANSPORT PROTEIN B"/>
    <property type="match status" value="1"/>
</dbReference>
<dbReference type="InterPro" id="IPR006073">
    <property type="entry name" value="GTP-bd"/>
</dbReference>
<feature type="domain" description="FeoB-type G" evidence="18">
    <location>
        <begin position="1"/>
        <end position="163"/>
    </location>
</feature>
<keyword evidence="16" id="KW-0460">Magnesium</keyword>
<evidence type="ECO:0000256" key="1">
    <source>
        <dbReference type="ARBA" id="ARBA00003926"/>
    </source>
</evidence>
<dbReference type="Pfam" id="PF07670">
    <property type="entry name" value="Gate"/>
    <property type="match status" value="2"/>
</dbReference>
<keyword evidence="8 15" id="KW-0547">Nucleotide-binding</keyword>
<dbReference type="InterPro" id="IPR027417">
    <property type="entry name" value="P-loop_NTPase"/>
</dbReference>
<dbReference type="PROSITE" id="PS51711">
    <property type="entry name" value="G_FEOB"/>
    <property type="match status" value="1"/>
</dbReference>
<evidence type="ECO:0000256" key="6">
    <source>
        <dbReference type="ARBA" id="ARBA00022519"/>
    </source>
</evidence>
<proteinExistence type="inferred from homology"/>